<name>A0AAV7W062_PLEWA</name>
<feature type="transmembrane region" description="Helical" evidence="1">
    <location>
        <begin position="6"/>
        <end position="27"/>
    </location>
</feature>
<sequence>MLRCLPVHWAVVVMMLYGMCIFDTVCYERSVLVQIARRVHYPRRSQGSAGKAVVRCLLSGRSWGGYKTAPKVQTSENEAPSLSCLRRTCREEKKLQLQETYCVVTEFVQITCLFITSDPRF</sequence>
<evidence type="ECO:0000313" key="2">
    <source>
        <dbReference type="EMBL" id="KAJ1207335.1"/>
    </source>
</evidence>
<organism evidence="2 3">
    <name type="scientific">Pleurodeles waltl</name>
    <name type="common">Iberian ribbed newt</name>
    <dbReference type="NCBI Taxonomy" id="8319"/>
    <lineage>
        <taxon>Eukaryota</taxon>
        <taxon>Metazoa</taxon>
        <taxon>Chordata</taxon>
        <taxon>Craniata</taxon>
        <taxon>Vertebrata</taxon>
        <taxon>Euteleostomi</taxon>
        <taxon>Amphibia</taxon>
        <taxon>Batrachia</taxon>
        <taxon>Caudata</taxon>
        <taxon>Salamandroidea</taxon>
        <taxon>Salamandridae</taxon>
        <taxon>Pleurodelinae</taxon>
        <taxon>Pleurodeles</taxon>
    </lineage>
</organism>
<evidence type="ECO:0000256" key="1">
    <source>
        <dbReference type="SAM" id="Phobius"/>
    </source>
</evidence>
<gene>
    <name evidence="2" type="ORF">NDU88_002726</name>
</gene>
<keyword evidence="3" id="KW-1185">Reference proteome</keyword>
<evidence type="ECO:0000313" key="3">
    <source>
        <dbReference type="Proteomes" id="UP001066276"/>
    </source>
</evidence>
<proteinExistence type="predicted"/>
<dbReference type="Proteomes" id="UP001066276">
    <property type="component" value="Chromosome 1_2"/>
</dbReference>
<dbReference type="EMBL" id="JANPWB010000002">
    <property type="protein sequence ID" value="KAJ1207335.1"/>
    <property type="molecule type" value="Genomic_DNA"/>
</dbReference>
<keyword evidence="1" id="KW-0812">Transmembrane</keyword>
<accession>A0AAV7W062</accession>
<comment type="caution">
    <text evidence="2">The sequence shown here is derived from an EMBL/GenBank/DDBJ whole genome shotgun (WGS) entry which is preliminary data.</text>
</comment>
<keyword evidence="1" id="KW-0472">Membrane</keyword>
<dbReference type="AlphaFoldDB" id="A0AAV7W062"/>
<keyword evidence="1" id="KW-1133">Transmembrane helix</keyword>
<evidence type="ECO:0008006" key="4">
    <source>
        <dbReference type="Google" id="ProtNLM"/>
    </source>
</evidence>
<reference evidence="2" key="1">
    <citation type="journal article" date="2022" name="bioRxiv">
        <title>Sequencing and chromosome-scale assembly of the giantPleurodeles waltlgenome.</title>
        <authorList>
            <person name="Brown T."/>
            <person name="Elewa A."/>
            <person name="Iarovenko S."/>
            <person name="Subramanian E."/>
            <person name="Araus A.J."/>
            <person name="Petzold A."/>
            <person name="Susuki M."/>
            <person name="Suzuki K.-i.T."/>
            <person name="Hayashi T."/>
            <person name="Toyoda A."/>
            <person name="Oliveira C."/>
            <person name="Osipova E."/>
            <person name="Leigh N.D."/>
            <person name="Simon A."/>
            <person name="Yun M.H."/>
        </authorList>
    </citation>
    <scope>NUCLEOTIDE SEQUENCE</scope>
    <source>
        <strain evidence="2">20211129_DDA</strain>
        <tissue evidence="2">Liver</tissue>
    </source>
</reference>
<protein>
    <recommendedName>
        <fullName evidence="4">Secreted protein</fullName>
    </recommendedName>
</protein>